<protein>
    <submittedName>
        <fullName evidence="3">LPXTG-site transpeptidase (Sortase) family protein</fullName>
    </submittedName>
</protein>
<dbReference type="InterPro" id="IPR005754">
    <property type="entry name" value="Sortase"/>
</dbReference>
<keyword evidence="1" id="KW-0378">Hydrolase</keyword>
<dbReference type="AlphaFoldDB" id="A0A419V8L7"/>
<keyword evidence="4" id="KW-1185">Reference proteome</keyword>
<evidence type="ECO:0000256" key="2">
    <source>
        <dbReference type="PIRSR" id="PIRSR605754-1"/>
    </source>
</evidence>
<dbReference type="Pfam" id="PF04203">
    <property type="entry name" value="Sortase"/>
    <property type="match status" value="1"/>
</dbReference>
<dbReference type="GO" id="GO:0016787">
    <property type="term" value="F:hydrolase activity"/>
    <property type="evidence" value="ECO:0007669"/>
    <property type="project" value="UniProtKB-KW"/>
</dbReference>
<dbReference type="RefSeq" id="WP_120191835.1">
    <property type="nucleotide sequence ID" value="NZ_RAPK01000006.1"/>
</dbReference>
<dbReference type="SUPFAM" id="SSF63817">
    <property type="entry name" value="Sortase"/>
    <property type="match status" value="1"/>
</dbReference>
<feature type="active site" description="Proton donor/acceptor" evidence="2">
    <location>
        <position position="120"/>
    </location>
</feature>
<proteinExistence type="predicted"/>
<organism evidence="3 4">
    <name type="scientific">Sinobaca qinghaiensis</name>
    <dbReference type="NCBI Taxonomy" id="342944"/>
    <lineage>
        <taxon>Bacteria</taxon>
        <taxon>Bacillati</taxon>
        <taxon>Bacillota</taxon>
        <taxon>Bacilli</taxon>
        <taxon>Bacillales</taxon>
        <taxon>Sporolactobacillaceae</taxon>
        <taxon>Sinobaca</taxon>
    </lineage>
</organism>
<dbReference type="Proteomes" id="UP000285120">
    <property type="component" value="Unassembled WGS sequence"/>
</dbReference>
<name>A0A419V8L7_9BACL</name>
<gene>
    <name evidence="3" type="ORF">ATL39_0648</name>
</gene>
<dbReference type="OrthoDB" id="525039at2"/>
<reference evidence="3 4" key="1">
    <citation type="submission" date="2018-09" db="EMBL/GenBank/DDBJ databases">
        <title>Genomic Encyclopedia of Archaeal and Bacterial Type Strains, Phase II (KMG-II): from individual species to whole genera.</title>
        <authorList>
            <person name="Goeker M."/>
        </authorList>
    </citation>
    <scope>NUCLEOTIDE SEQUENCE [LARGE SCALE GENOMIC DNA]</scope>
    <source>
        <strain evidence="3 4">DSM 17008</strain>
    </source>
</reference>
<dbReference type="InterPro" id="IPR042001">
    <property type="entry name" value="Sortase_F"/>
</dbReference>
<dbReference type="Gene3D" id="2.40.260.10">
    <property type="entry name" value="Sortase"/>
    <property type="match status" value="1"/>
</dbReference>
<feature type="active site" description="Acyl-thioester intermediate" evidence="2">
    <location>
        <position position="186"/>
    </location>
</feature>
<dbReference type="EMBL" id="RAPK01000006">
    <property type="protein sequence ID" value="RKD76431.1"/>
    <property type="molecule type" value="Genomic_DNA"/>
</dbReference>
<comment type="caution">
    <text evidence="3">The sequence shown here is derived from an EMBL/GenBank/DDBJ whole genome shotgun (WGS) entry which is preliminary data.</text>
</comment>
<dbReference type="InterPro" id="IPR023365">
    <property type="entry name" value="Sortase_dom-sf"/>
</dbReference>
<dbReference type="CDD" id="cd05829">
    <property type="entry name" value="Sortase_F"/>
    <property type="match status" value="1"/>
</dbReference>
<evidence type="ECO:0000313" key="3">
    <source>
        <dbReference type="EMBL" id="RKD76431.1"/>
    </source>
</evidence>
<sequence length="210" mass="22331">MYAAARALLHSIVFAFLILFLTGSSEEFLEAETEYAPQASIDGAEAAESTSGAETISVSSQQSVSPAAIRINAIGLDAEVDEMGYTESGGMEVPDNGEDTGWFSPGFKPGQQGNAVIAGHVNDRSGPAVFYHLDKLQPGDLIEVTGEDGEKVTFEMESAASYPYDDAPIQQIFGASNERKLQLITCTGEFDNDAGTHRERLVVTASAVEN</sequence>
<evidence type="ECO:0000256" key="1">
    <source>
        <dbReference type="ARBA" id="ARBA00022801"/>
    </source>
</evidence>
<evidence type="ECO:0000313" key="4">
    <source>
        <dbReference type="Proteomes" id="UP000285120"/>
    </source>
</evidence>
<accession>A0A419V8L7</accession>